<reference evidence="1 2" key="1">
    <citation type="journal article" date="2017" name="Curr. Biol.">
        <title>The Evolution of Venom by Co-option of Single-Copy Genes.</title>
        <authorList>
            <person name="Martinson E.O."/>
            <person name="Mrinalini"/>
            <person name="Kelkar Y.D."/>
            <person name="Chang C.H."/>
            <person name="Werren J.H."/>
        </authorList>
    </citation>
    <scope>NUCLEOTIDE SEQUENCE [LARGE SCALE GENOMIC DNA]</scope>
    <source>
        <strain evidence="1 2">Alberta</strain>
        <tissue evidence="1">Whole body</tissue>
    </source>
</reference>
<gene>
    <name evidence="1" type="ORF">TSAR_000762</name>
</gene>
<evidence type="ECO:0000313" key="2">
    <source>
        <dbReference type="Proteomes" id="UP000215335"/>
    </source>
</evidence>
<organism evidence="1 2">
    <name type="scientific">Trichomalopsis sarcophagae</name>
    <dbReference type="NCBI Taxonomy" id="543379"/>
    <lineage>
        <taxon>Eukaryota</taxon>
        <taxon>Metazoa</taxon>
        <taxon>Ecdysozoa</taxon>
        <taxon>Arthropoda</taxon>
        <taxon>Hexapoda</taxon>
        <taxon>Insecta</taxon>
        <taxon>Pterygota</taxon>
        <taxon>Neoptera</taxon>
        <taxon>Endopterygota</taxon>
        <taxon>Hymenoptera</taxon>
        <taxon>Apocrita</taxon>
        <taxon>Proctotrupomorpha</taxon>
        <taxon>Chalcidoidea</taxon>
        <taxon>Pteromalidae</taxon>
        <taxon>Pteromalinae</taxon>
        <taxon>Trichomalopsis</taxon>
    </lineage>
</organism>
<protein>
    <submittedName>
        <fullName evidence="1">Uncharacterized protein</fullName>
    </submittedName>
</protein>
<keyword evidence="2" id="KW-1185">Reference proteome</keyword>
<sequence length="81" mass="9357">MYMDGASSHSHDEECETPCTYTECILSVFLSGIPSVYVTGGYTAQRWTTPWMIRFFLLLDIRDFFPPLYGRTFEEPLAHLP</sequence>
<accession>A0A232FH00</accession>
<evidence type="ECO:0000313" key="1">
    <source>
        <dbReference type="EMBL" id="OXU29972.1"/>
    </source>
</evidence>
<comment type="caution">
    <text evidence="1">The sequence shown here is derived from an EMBL/GenBank/DDBJ whole genome shotgun (WGS) entry which is preliminary data.</text>
</comment>
<dbReference type="Proteomes" id="UP000215335">
    <property type="component" value="Unassembled WGS sequence"/>
</dbReference>
<name>A0A232FH00_9HYME</name>
<proteinExistence type="predicted"/>
<dbReference type="EMBL" id="NNAY01000214">
    <property type="protein sequence ID" value="OXU29972.1"/>
    <property type="molecule type" value="Genomic_DNA"/>
</dbReference>
<dbReference type="AlphaFoldDB" id="A0A232FH00"/>